<dbReference type="RefSeq" id="WP_097653495.1">
    <property type="nucleotide sequence ID" value="NZ_LYXE01000099.1"/>
</dbReference>
<evidence type="ECO:0000256" key="8">
    <source>
        <dbReference type="ARBA" id="ARBA00023014"/>
    </source>
</evidence>
<organism evidence="10 11">
    <name type="scientific">Candidatus Chloroploca asiatica</name>
    <dbReference type="NCBI Taxonomy" id="1506545"/>
    <lineage>
        <taxon>Bacteria</taxon>
        <taxon>Bacillati</taxon>
        <taxon>Chloroflexota</taxon>
        <taxon>Chloroflexia</taxon>
        <taxon>Chloroflexales</taxon>
        <taxon>Chloroflexineae</taxon>
        <taxon>Oscillochloridaceae</taxon>
        <taxon>Candidatus Chloroploca</taxon>
    </lineage>
</organism>
<evidence type="ECO:0000256" key="5">
    <source>
        <dbReference type="ARBA" id="ARBA00022827"/>
    </source>
</evidence>
<comment type="caution">
    <text evidence="10">The sequence shown here is derived from an EMBL/GenBank/DDBJ whole genome shotgun (WGS) entry which is preliminary data.</text>
</comment>
<dbReference type="Gene3D" id="3.30.70.20">
    <property type="match status" value="2"/>
</dbReference>
<dbReference type="GO" id="GO:0046872">
    <property type="term" value="F:metal ion binding"/>
    <property type="evidence" value="ECO:0007669"/>
    <property type="project" value="UniProtKB-KW"/>
</dbReference>
<evidence type="ECO:0000256" key="2">
    <source>
        <dbReference type="ARBA" id="ARBA00006561"/>
    </source>
</evidence>
<keyword evidence="4" id="KW-0479">Metal-binding</keyword>
<feature type="domain" description="4Fe-4S ferredoxin-type" evidence="9">
    <location>
        <begin position="627"/>
        <end position="656"/>
    </location>
</feature>
<dbReference type="GO" id="GO:0051539">
    <property type="term" value="F:4 iron, 4 sulfur cluster binding"/>
    <property type="evidence" value="ECO:0007669"/>
    <property type="project" value="UniProtKB-KW"/>
</dbReference>
<dbReference type="InterPro" id="IPR039650">
    <property type="entry name" value="HdrA-like"/>
</dbReference>
<evidence type="ECO:0000256" key="4">
    <source>
        <dbReference type="ARBA" id="ARBA00022723"/>
    </source>
</evidence>
<evidence type="ECO:0000256" key="3">
    <source>
        <dbReference type="ARBA" id="ARBA00022485"/>
    </source>
</evidence>
<dbReference type="Pfam" id="PF13237">
    <property type="entry name" value="Fer4_10"/>
    <property type="match status" value="1"/>
</dbReference>
<feature type="domain" description="4Fe-4S ferredoxin-type" evidence="9">
    <location>
        <begin position="596"/>
        <end position="625"/>
    </location>
</feature>
<dbReference type="Proteomes" id="UP000220922">
    <property type="component" value="Unassembled WGS sequence"/>
</dbReference>
<evidence type="ECO:0000256" key="1">
    <source>
        <dbReference type="ARBA" id="ARBA00001974"/>
    </source>
</evidence>
<protein>
    <submittedName>
        <fullName evidence="10">Disulfide reductase</fullName>
    </submittedName>
</protein>
<keyword evidence="3" id="KW-0004">4Fe-4S</keyword>
<gene>
    <name evidence="10" type="ORF">A9Q02_15265</name>
</gene>
<sequence length="680" mass="74298">MSNDQNQIPPPHASPDEERVGVYVCHCGSNIARTIAVEDVALWAEQQEHVVVARDYKFMCSSLGQELIEQDIQAKGLSRIVVAACSPHMHERTFRGACQRAGLNPYLFEMANIRELTSWATDDREAATSKAKAQVKGAIERAVLQEPLEPLFVDINPNTLVVGGGIAGLTAALELADSGYHVYLVDRDSSIGGQMAKLDKTFPTLDCAACILTPKMVDAANHPNITLMTWSEVMAVDGFVGNFSVQVRHKPRYVIEDLCTGCGTCIEKCPSRVLDQHFEVGLGYHKAIDRNFPQAVPKYPVIDTTHCTYFQRGKCRACQVVCPTNAIDFTQKETFEQLEVGNIILATGYEQFDARRVPQYGYGRLANVFTSMEFERMVNAAGPTSGQVVLRDGVTAPQSVGIIHCVGSRDKNYNEYCSRACCMAALKFAHLVHERVPDAEVYNFYIDIRAAGKHYEEFYHRVLEEGTHFIRGRVAEVTDAARGPGEEGSLIIQAEDTLIGKQRRIPVDMVILMVGMEARHDARNVASTFGLGCDFEGWFTERHAKLDPVVTMTEGILIAGACQGPKAIPESVAQGSAAAARVAGLIGRRTIKLEPVRASIEAAACSGCRICNNVCPYHAIVFHEEIKISEVITALCQGCGACVAACPSAAITGAHFTREQVLSQIDGLLWDMQPGVLVLA</sequence>
<dbReference type="GO" id="GO:0016491">
    <property type="term" value="F:oxidoreductase activity"/>
    <property type="evidence" value="ECO:0007669"/>
    <property type="project" value="UniProtKB-KW"/>
</dbReference>
<evidence type="ECO:0000313" key="11">
    <source>
        <dbReference type="Proteomes" id="UP000220922"/>
    </source>
</evidence>
<evidence type="ECO:0000256" key="6">
    <source>
        <dbReference type="ARBA" id="ARBA00023002"/>
    </source>
</evidence>
<name>A0A2H3KT55_9CHLR</name>
<dbReference type="AlphaFoldDB" id="A0A2H3KT55"/>
<feature type="domain" description="4Fe-4S ferredoxin-type" evidence="9">
    <location>
        <begin position="250"/>
        <end position="279"/>
    </location>
</feature>
<keyword evidence="11" id="KW-1185">Reference proteome</keyword>
<dbReference type="InterPro" id="IPR036188">
    <property type="entry name" value="FAD/NAD-bd_sf"/>
</dbReference>
<evidence type="ECO:0000313" key="10">
    <source>
        <dbReference type="EMBL" id="PDV98459.1"/>
    </source>
</evidence>
<dbReference type="InterPro" id="IPR017900">
    <property type="entry name" value="4Fe4S_Fe_S_CS"/>
</dbReference>
<reference evidence="10 11" key="1">
    <citation type="submission" date="2016-05" db="EMBL/GenBank/DDBJ databases">
        <authorList>
            <person name="Lavstsen T."/>
            <person name="Jespersen J.S."/>
        </authorList>
    </citation>
    <scope>NUCLEOTIDE SEQUENCE [LARGE SCALE GENOMIC DNA]</scope>
    <source>
        <strain evidence="10 11">B7-9</strain>
    </source>
</reference>
<accession>A0A2H3KT55</accession>
<comment type="similarity">
    <text evidence="2">Belongs to the HdrA family.</text>
</comment>
<comment type="cofactor">
    <cofactor evidence="1">
        <name>FAD</name>
        <dbReference type="ChEBI" id="CHEBI:57692"/>
    </cofactor>
</comment>
<dbReference type="PANTHER" id="PTHR43498:SF1">
    <property type="entry name" value="COB--COM HETERODISULFIDE REDUCTASE IRON-SULFUR SUBUNIT A"/>
    <property type="match status" value="1"/>
</dbReference>
<keyword evidence="8" id="KW-0411">Iron-sulfur</keyword>
<dbReference type="SUPFAM" id="SSF54862">
    <property type="entry name" value="4Fe-4S ferredoxins"/>
    <property type="match status" value="1"/>
</dbReference>
<dbReference type="InterPro" id="IPR017896">
    <property type="entry name" value="4Fe4S_Fe-S-bd"/>
</dbReference>
<dbReference type="PROSITE" id="PS51379">
    <property type="entry name" value="4FE4S_FER_2"/>
    <property type="match status" value="4"/>
</dbReference>
<keyword evidence="5" id="KW-0285">Flavoprotein</keyword>
<keyword evidence="5" id="KW-0274">FAD</keyword>
<dbReference type="EMBL" id="LYXE01000099">
    <property type="protein sequence ID" value="PDV98459.1"/>
    <property type="molecule type" value="Genomic_DNA"/>
</dbReference>
<dbReference type="Pfam" id="PF00037">
    <property type="entry name" value="Fer4"/>
    <property type="match status" value="1"/>
</dbReference>
<dbReference type="Gene3D" id="3.50.50.60">
    <property type="entry name" value="FAD/NAD(P)-binding domain"/>
    <property type="match status" value="1"/>
</dbReference>
<dbReference type="OrthoDB" id="135003at2"/>
<dbReference type="PANTHER" id="PTHR43498">
    <property type="entry name" value="FERREDOXIN:COB-COM HETERODISULFIDE REDUCTASE SUBUNIT A"/>
    <property type="match status" value="1"/>
</dbReference>
<keyword evidence="6" id="KW-0560">Oxidoreductase</keyword>
<dbReference type="Pfam" id="PF13450">
    <property type="entry name" value="NAD_binding_8"/>
    <property type="match status" value="1"/>
</dbReference>
<feature type="domain" description="4Fe-4S ferredoxin-type" evidence="9">
    <location>
        <begin position="298"/>
        <end position="332"/>
    </location>
</feature>
<dbReference type="PROSITE" id="PS00198">
    <property type="entry name" value="4FE4S_FER_1"/>
    <property type="match status" value="2"/>
</dbReference>
<keyword evidence="7" id="KW-0408">Iron</keyword>
<dbReference type="SUPFAM" id="SSF51905">
    <property type="entry name" value="FAD/NAD(P)-binding domain"/>
    <property type="match status" value="1"/>
</dbReference>
<evidence type="ECO:0000256" key="7">
    <source>
        <dbReference type="ARBA" id="ARBA00023004"/>
    </source>
</evidence>
<proteinExistence type="inferred from homology"/>
<evidence type="ECO:0000259" key="9">
    <source>
        <dbReference type="PROSITE" id="PS51379"/>
    </source>
</evidence>